<dbReference type="EMBL" id="LXQA011355232">
    <property type="protein sequence ID" value="MCI94406.1"/>
    <property type="molecule type" value="Genomic_DNA"/>
</dbReference>
<sequence>MTELRETQVELRKVEKELEVLKTSSVVEKKKFEGEIGELKSAMAPA</sequence>
<feature type="non-terminal residue" evidence="1">
    <location>
        <position position="46"/>
    </location>
</feature>
<keyword evidence="2" id="KW-1185">Reference proteome</keyword>
<protein>
    <submittedName>
        <fullName evidence="1">Uncharacterized protein</fullName>
    </submittedName>
</protein>
<evidence type="ECO:0000313" key="1">
    <source>
        <dbReference type="EMBL" id="MCI94406.1"/>
    </source>
</evidence>
<proteinExistence type="predicted"/>
<name>A0A392W1U8_9FABA</name>
<dbReference type="Proteomes" id="UP000265520">
    <property type="component" value="Unassembled WGS sequence"/>
</dbReference>
<dbReference type="AlphaFoldDB" id="A0A392W1U8"/>
<comment type="caution">
    <text evidence="1">The sequence shown here is derived from an EMBL/GenBank/DDBJ whole genome shotgun (WGS) entry which is preliminary data.</text>
</comment>
<organism evidence="1 2">
    <name type="scientific">Trifolium medium</name>
    <dbReference type="NCBI Taxonomy" id="97028"/>
    <lineage>
        <taxon>Eukaryota</taxon>
        <taxon>Viridiplantae</taxon>
        <taxon>Streptophyta</taxon>
        <taxon>Embryophyta</taxon>
        <taxon>Tracheophyta</taxon>
        <taxon>Spermatophyta</taxon>
        <taxon>Magnoliopsida</taxon>
        <taxon>eudicotyledons</taxon>
        <taxon>Gunneridae</taxon>
        <taxon>Pentapetalae</taxon>
        <taxon>rosids</taxon>
        <taxon>fabids</taxon>
        <taxon>Fabales</taxon>
        <taxon>Fabaceae</taxon>
        <taxon>Papilionoideae</taxon>
        <taxon>50 kb inversion clade</taxon>
        <taxon>NPAAA clade</taxon>
        <taxon>Hologalegina</taxon>
        <taxon>IRL clade</taxon>
        <taxon>Trifolieae</taxon>
        <taxon>Trifolium</taxon>
    </lineage>
</organism>
<accession>A0A392W1U8</accession>
<evidence type="ECO:0000313" key="2">
    <source>
        <dbReference type="Proteomes" id="UP000265520"/>
    </source>
</evidence>
<reference evidence="1 2" key="1">
    <citation type="journal article" date="2018" name="Front. Plant Sci.">
        <title>Red Clover (Trifolium pratense) and Zigzag Clover (T. medium) - A Picture of Genomic Similarities and Differences.</title>
        <authorList>
            <person name="Dluhosova J."/>
            <person name="Istvanek J."/>
            <person name="Nedelnik J."/>
            <person name="Repkova J."/>
        </authorList>
    </citation>
    <scope>NUCLEOTIDE SEQUENCE [LARGE SCALE GENOMIC DNA]</scope>
    <source>
        <strain evidence="2">cv. 10/8</strain>
        <tissue evidence="1">Leaf</tissue>
    </source>
</reference>